<proteinExistence type="predicted"/>
<organism evidence="1">
    <name type="scientific">viral metagenome</name>
    <dbReference type="NCBI Taxonomy" id="1070528"/>
    <lineage>
        <taxon>unclassified sequences</taxon>
        <taxon>metagenomes</taxon>
        <taxon>organismal metagenomes</taxon>
    </lineage>
</organism>
<sequence length="193" mass="21754">MLSKLDDTFRSYEPSARCWLDGDYIWTVLREHSGMLKEPILLNITHEHGHISGPLFGLNQVRAKSSPLLIRIKIDIVTSSDFRFKHSNLLAVYLSEGKTVRFEPVEEHEFTDEINELLAEYVDKLSKTLGINLSYSELSKHPQPNVDGECPNQGMCVAYVVKAGVDLALGRKVETLSSQDIKRFASAVEDLYG</sequence>
<protein>
    <submittedName>
        <fullName evidence="1">Uncharacterized protein</fullName>
    </submittedName>
</protein>
<name>A0A6C0CG94_9ZZZZ</name>
<dbReference type="AlphaFoldDB" id="A0A6C0CG94"/>
<evidence type="ECO:0000313" key="1">
    <source>
        <dbReference type="EMBL" id="QHT03461.1"/>
    </source>
</evidence>
<accession>A0A6C0CG94</accession>
<dbReference type="EMBL" id="MN739412">
    <property type="protein sequence ID" value="QHT03461.1"/>
    <property type="molecule type" value="Genomic_DNA"/>
</dbReference>
<reference evidence="1" key="1">
    <citation type="journal article" date="2020" name="Nature">
        <title>Giant virus diversity and host interactions through global metagenomics.</title>
        <authorList>
            <person name="Schulz F."/>
            <person name="Roux S."/>
            <person name="Paez-Espino D."/>
            <person name="Jungbluth S."/>
            <person name="Walsh D.A."/>
            <person name="Denef V.J."/>
            <person name="McMahon K.D."/>
            <person name="Konstantinidis K.T."/>
            <person name="Eloe-Fadrosh E.A."/>
            <person name="Kyrpides N.C."/>
            <person name="Woyke T."/>
        </authorList>
    </citation>
    <scope>NUCLEOTIDE SEQUENCE</scope>
    <source>
        <strain evidence="1">GVMAG-M-3300021079-18</strain>
    </source>
</reference>